<gene>
    <name evidence="2" type="ORF">PENVUL_c007G01956</name>
</gene>
<evidence type="ECO:0000256" key="1">
    <source>
        <dbReference type="SAM" id="MobiDB-lite"/>
    </source>
</evidence>
<dbReference type="AlphaFoldDB" id="A0A1V6S5M0"/>
<dbReference type="Proteomes" id="UP000191518">
    <property type="component" value="Unassembled WGS sequence"/>
</dbReference>
<accession>A0A1V6S5M0</accession>
<sequence>MVLPSGHEEYSRLRQMSQPSSEQPSYNPGTSAMQPPASTIGHPPVYSTDWSLRDPSMGYVSAALDPNLTMHTIEPTLPVGQPLVHSTGWPSYGSSMSHASASFETNYNIHTATAGPLPAVNDLYQNYTQSFSTGQSRATEAEFEDHLNPDQTTIQIQSSAPSHSTQERCSPNKLNAKVVNVEATSAHGKVQKKE</sequence>
<organism evidence="2 3">
    <name type="scientific">Penicillium vulpinum</name>
    <dbReference type="NCBI Taxonomy" id="29845"/>
    <lineage>
        <taxon>Eukaryota</taxon>
        <taxon>Fungi</taxon>
        <taxon>Dikarya</taxon>
        <taxon>Ascomycota</taxon>
        <taxon>Pezizomycotina</taxon>
        <taxon>Eurotiomycetes</taxon>
        <taxon>Eurotiomycetidae</taxon>
        <taxon>Eurotiales</taxon>
        <taxon>Aspergillaceae</taxon>
        <taxon>Penicillium</taxon>
    </lineage>
</organism>
<evidence type="ECO:0000313" key="3">
    <source>
        <dbReference type="Proteomes" id="UP000191518"/>
    </source>
</evidence>
<feature type="region of interest" description="Disordered" evidence="1">
    <location>
        <begin position="1"/>
        <end position="45"/>
    </location>
</feature>
<dbReference type="OrthoDB" id="4360651at2759"/>
<keyword evidence="3" id="KW-1185">Reference proteome</keyword>
<name>A0A1V6S5M0_9EURO</name>
<dbReference type="STRING" id="29845.A0A1V6S5M0"/>
<comment type="caution">
    <text evidence="2">The sequence shown here is derived from an EMBL/GenBank/DDBJ whole genome shotgun (WGS) entry which is preliminary data.</text>
</comment>
<dbReference type="EMBL" id="MDYP01000007">
    <property type="protein sequence ID" value="OQE09158.1"/>
    <property type="molecule type" value="Genomic_DNA"/>
</dbReference>
<protein>
    <submittedName>
        <fullName evidence="2">Uncharacterized protein</fullName>
    </submittedName>
</protein>
<feature type="compositionally biased region" description="Basic and acidic residues" evidence="1">
    <location>
        <begin position="1"/>
        <end position="12"/>
    </location>
</feature>
<proteinExistence type="predicted"/>
<evidence type="ECO:0000313" key="2">
    <source>
        <dbReference type="EMBL" id="OQE09158.1"/>
    </source>
</evidence>
<reference evidence="3" key="1">
    <citation type="journal article" date="2017" name="Nat. Microbiol.">
        <title>Global analysis of biosynthetic gene clusters reveals vast potential of secondary metabolite production in Penicillium species.</title>
        <authorList>
            <person name="Nielsen J.C."/>
            <person name="Grijseels S."/>
            <person name="Prigent S."/>
            <person name="Ji B."/>
            <person name="Dainat J."/>
            <person name="Nielsen K.F."/>
            <person name="Frisvad J.C."/>
            <person name="Workman M."/>
            <person name="Nielsen J."/>
        </authorList>
    </citation>
    <scope>NUCLEOTIDE SEQUENCE [LARGE SCALE GENOMIC DNA]</scope>
    <source>
        <strain evidence="3">IBT 29486</strain>
    </source>
</reference>
<feature type="compositionally biased region" description="Polar residues" evidence="1">
    <location>
        <begin position="14"/>
        <end position="37"/>
    </location>
</feature>